<dbReference type="AlphaFoldDB" id="A0A9X2JGK0"/>
<protein>
    <submittedName>
        <fullName evidence="2">Metallophosphoesterase</fullName>
    </submittedName>
</protein>
<dbReference type="InterPro" id="IPR050126">
    <property type="entry name" value="Ap4A_hydrolase"/>
</dbReference>
<dbReference type="PANTHER" id="PTHR42850">
    <property type="entry name" value="METALLOPHOSPHOESTERASE"/>
    <property type="match status" value="1"/>
</dbReference>
<organism evidence="2 3">
    <name type="scientific">Aeoliella straminimaris</name>
    <dbReference type="NCBI Taxonomy" id="2954799"/>
    <lineage>
        <taxon>Bacteria</taxon>
        <taxon>Pseudomonadati</taxon>
        <taxon>Planctomycetota</taxon>
        <taxon>Planctomycetia</taxon>
        <taxon>Pirellulales</taxon>
        <taxon>Lacipirellulaceae</taxon>
        <taxon>Aeoliella</taxon>
    </lineage>
</organism>
<dbReference type="EMBL" id="JAMXLR010000025">
    <property type="protein sequence ID" value="MCO6043648.1"/>
    <property type="molecule type" value="Genomic_DNA"/>
</dbReference>
<dbReference type="Gene3D" id="3.60.21.10">
    <property type="match status" value="1"/>
</dbReference>
<sequence>MFDIIGDIHGHAGELVRLLEHLDYTKDGSGYRHPKRTVLFVGDFIDHGPHITEVLRIVRAMVDSGAAQAVMGNHEFNAIAYHTPDGAGSYLRPHSEKNNKQHSETMKQLSEAELQDALEWFRMLPMWLDLDSVRLVHACWSANDIVTISARRDGTSPLTEAFVKDATDHSSALFHAVDRVLKGTEMELPAGMSYRDKDGHERTAIRTRWFDSPNGQDIAEYALPNVTEPTGVAARVDALPIDTYPTDAPPVFFGHYWLTGEPTPQTRNAACVDYSVARGGKLVAYRWNGERGLSTSGFVTAAG</sequence>
<evidence type="ECO:0000313" key="3">
    <source>
        <dbReference type="Proteomes" id="UP001155241"/>
    </source>
</evidence>
<dbReference type="InterPro" id="IPR006186">
    <property type="entry name" value="Ser/Thr-sp_prot-phosphatase"/>
</dbReference>
<dbReference type="SUPFAM" id="SSF56300">
    <property type="entry name" value="Metallo-dependent phosphatases"/>
    <property type="match status" value="1"/>
</dbReference>
<dbReference type="GO" id="GO:0005737">
    <property type="term" value="C:cytoplasm"/>
    <property type="evidence" value="ECO:0007669"/>
    <property type="project" value="TreeGrafter"/>
</dbReference>
<dbReference type="PANTHER" id="PTHR42850:SF7">
    <property type="entry name" value="BIS(5'-NUCLEOSYL)-TETRAPHOSPHATASE PRPE [ASYMMETRICAL]"/>
    <property type="match status" value="1"/>
</dbReference>
<dbReference type="GO" id="GO:0016791">
    <property type="term" value="F:phosphatase activity"/>
    <property type="evidence" value="ECO:0007669"/>
    <property type="project" value="TreeGrafter"/>
</dbReference>
<dbReference type="InterPro" id="IPR004843">
    <property type="entry name" value="Calcineurin-like_PHP"/>
</dbReference>
<dbReference type="InterPro" id="IPR029052">
    <property type="entry name" value="Metallo-depent_PP-like"/>
</dbReference>
<name>A0A9X2JGK0_9BACT</name>
<gene>
    <name evidence="2" type="ORF">NG895_06990</name>
</gene>
<comment type="caution">
    <text evidence="2">The sequence shown here is derived from an EMBL/GenBank/DDBJ whole genome shotgun (WGS) entry which is preliminary data.</text>
</comment>
<dbReference type="Pfam" id="PF00149">
    <property type="entry name" value="Metallophos"/>
    <property type="match status" value="1"/>
</dbReference>
<feature type="domain" description="Calcineurin-like phosphoesterase" evidence="1">
    <location>
        <begin position="3"/>
        <end position="128"/>
    </location>
</feature>
<reference evidence="2" key="1">
    <citation type="submission" date="2022-06" db="EMBL/GenBank/DDBJ databases">
        <title>Aeoliella straminimaris, a novel planctomycete from sediments.</title>
        <authorList>
            <person name="Vitorino I.R."/>
            <person name="Lage O.M."/>
        </authorList>
    </citation>
    <scope>NUCLEOTIDE SEQUENCE</scope>
    <source>
        <strain evidence="2">ICT_H6.2</strain>
    </source>
</reference>
<keyword evidence="3" id="KW-1185">Reference proteome</keyword>
<evidence type="ECO:0000313" key="2">
    <source>
        <dbReference type="EMBL" id="MCO6043648.1"/>
    </source>
</evidence>
<dbReference type="Proteomes" id="UP001155241">
    <property type="component" value="Unassembled WGS sequence"/>
</dbReference>
<evidence type="ECO:0000259" key="1">
    <source>
        <dbReference type="Pfam" id="PF00149"/>
    </source>
</evidence>
<accession>A0A9X2JGK0</accession>
<dbReference type="PRINTS" id="PR00114">
    <property type="entry name" value="STPHPHTASE"/>
</dbReference>
<proteinExistence type="predicted"/>
<dbReference type="RefSeq" id="WP_252851755.1">
    <property type="nucleotide sequence ID" value="NZ_JAMXLR010000025.1"/>
</dbReference>